<sequence length="302" mass="33189">MVSQPSPTTIVACSVVSLVFAAVTLVLRLVARVHFVKIFGAEDAFIALALVLSTCHVTGVIYQVRFGLGTHVEEHTSHDIELFLKALFLSIITYVTGHTLAKISILCLYIRAFGVTKMRKVYYGMLIAIGANGFWLIFSGIFSCVPVQGFWDTTVSATCLPRKPMWFSNAAINILSDFALFLSPMVVLRPMTLPRRHKIGLYFVFGLGLFVCVISIIRFYYLYYGAESVDVTWIIAGVSMWSAVELNVAIVCACLLVMKPLFLRLFPGLFIGSPISLEDGGSHIIPLTVPDTSSGTGTQRTL</sequence>
<keyword evidence="2 6" id="KW-0812">Transmembrane</keyword>
<dbReference type="PANTHER" id="PTHR33048:SF47">
    <property type="entry name" value="INTEGRAL MEMBRANE PROTEIN-RELATED"/>
    <property type="match status" value="1"/>
</dbReference>
<organism evidence="8 9">
    <name type="scientific">Echria macrotheca</name>
    <dbReference type="NCBI Taxonomy" id="438768"/>
    <lineage>
        <taxon>Eukaryota</taxon>
        <taxon>Fungi</taxon>
        <taxon>Dikarya</taxon>
        <taxon>Ascomycota</taxon>
        <taxon>Pezizomycotina</taxon>
        <taxon>Sordariomycetes</taxon>
        <taxon>Sordariomycetidae</taxon>
        <taxon>Sordariales</taxon>
        <taxon>Schizotheciaceae</taxon>
        <taxon>Echria</taxon>
    </lineage>
</organism>
<evidence type="ECO:0000256" key="4">
    <source>
        <dbReference type="ARBA" id="ARBA00023136"/>
    </source>
</evidence>
<evidence type="ECO:0000256" key="6">
    <source>
        <dbReference type="SAM" id="Phobius"/>
    </source>
</evidence>
<dbReference type="PANTHER" id="PTHR33048">
    <property type="entry name" value="PTH11-LIKE INTEGRAL MEMBRANE PROTEIN (AFU_ORTHOLOGUE AFUA_5G11245)"/>
    <property type="match status" value="1"/>
</dbReference>
<protein>
    <recommendedName>
        <fullName evidence="7">Rhodopsin domain-containing protein</fullName>
    </recommendedName>
</protein>
<comment type="subcellular location">
    <subcellularLocation>
        <location evidence="1">Membrane</location>
        <topology evidence="1">Multi-pass membrane protein</topology>
    </subcellularLocation>
</comment>
<evidence type="ECO:0000313" key="9">
    <source>
        <dbReference type="Proteomes" id="UP001239445"/>
    </source>
</evidence>
<feature type="transmembrane region" description="Helical" evidence="6">
    <location>
        <begin position="43"/>
        <end position="62"/>
    </location>
</feature>
<evidence type="ECO:0000313" key="8">
    <source>
        <dbReference type="EMBL" id="KAK1759119.1"/>
    </source>
</evidence>
<feature type="transmembrane region" description="Helical" evidence="6">
    <location>
        <begin position="6"/>
        <end position="31"/>
    </location>
</feature>
<dbReference type="GO" id="GO:0016020">
    <property type="term" value="C:membrane"/>
    <property type="evidence" value="ECO:0007669"/>
    <property type="project" value="UniProtKB-SubCell"/>
</dbReference>
<name>A0AAJ0FET7_9PEZI</name>
<dbReference type="AlphaFoldDB" id="A0AAJ0FET7"/>
<dbReference type="InterPro" id="IPR052337">
    <property type="entry name" value="SAT4-like"/>
</dbReference>
<reference evidence="8" key="1">
    <citation type="submission" date="2023-06" db="EMBL/GenBank/DDBJ databases">
        <title>Genome-scale phylogeny and comparative genomics of the fungal order Sordariales.</title>
        <authorList>
            <consortium name="Lawrence Berkeley National Laboratory"/>
            <person name="Hensen N."/>
            <person name="Bonometti L."/>
            <person name="Westerberg I."/>
            <person name="Brannstrom I.O."/>
            <person name="Guillou S."/>
            <person name="Cros-Aarteil S."/>
            <person name="Calhoun S."/>
            <person name="Haridas S."/>
            <person name="Kuo A."/>
            <person name="Mondo S."/>
            <person name="Pangilinan J."/>
            <person name="Riley R."/>
            <person name="Labutti K."/>
            <person name="Andreopoulos B."/>
            <person name="Lipzen A."/>
            <person name="Chen C."/>
            <person name="Yanf M."/>
            <person name="Daum C."/>
            <person name="Ng V."/>
            <person name="Clum A."/>
            <person name="Steindorff A."/>
            <person name="Ohm R."/>
            <person name="Martin F."/>
            <person name="Silar P."/>
            <person name="Natvig D."/>
            <person name="Lalanne C."/>
            <person name="Gautier V."/>
            <person name="Ament-Velasquez S.L."/>
            <person name="Kruys A."/>
            <person name="Hutchinson M.I."/>
            <person name="Powell A.J."/>
            <person name="Barry K."/>
            <person name="Miller A.N."/>
            <person name="Grigoriev I.V."/>
            <person name="Debuchy R."/>
            <person name="Gladieux P."/>
            <person name="Thoren M.H."/>
            <person name="Johannesson H."/>
        </authorList>
    </citation>
    <scope>NUCLEOTIDE SEQUENCE</scope>
    <source>
        <strain evidence="8">PSN4</strain>
    </source>
</reference>
<evidence type="ECO:0000256" key="2">
    <source>
        <dbReference type="ARBA" id="ARBA00022692"/>
    </source>
</evidence>
<feature type="transmembrane region" description="Helical" evidence="6">
    <location>
        <begin position="121"/>
        <end position="142"/>
    </location>
</feature>
<dbReference type="InterPro" id="IPR049326">
    <property type="entry name" value="Rhodopsin_dom_fungi"/>
</dbReference>
<feature type="domain" description="Rhodopsin" evidence="7">
    <location>
        <begin position="27"/>
        <end position="262"/>
    </location>
</feature>
<feature type="transmembrane region" description="Helical" evidence="6">
    <location>
        <begin position="200"/>
        <end position="221"/>
    </location>
</feature>
<feature type="transmembrane region" description="Helical" evidence="6">
    <location>
        <begin position="82"/>
        <end position="109"/>
    </location>
</feature>
<keyword evidence="9" id="KW-1185">Reference proteome</keyword>
<dbReference type="Pfam" id="PF20684">
    <property type="entry name" value="Fung_rhodopsin"/>
    <property type="match status" value="1"/>
</dbReference>
<keyword evidence="4 6" id="KW-0472">Membrane</keyword>
<keyword evidence="3 6" id="KW-1133">Transmembrane helix</keyword>
<evidence type="ECO:0000259" key="7">
    <source>
        <dbReference type="Pfam" id="PF20684"/>
    </source>
</evidence>
<feature type="transmembrane region" description="Helical" evidence="6">
    <location>
        <begin position="233"/>
        <end position="258"/>
    </location>
</feature>
<evidence type="ECO:0000256" key="5">
    <source>
        <dbReference type="ARBA" id="ARBA00038359"/>
    </source>
</evidence>
<evidence type="ECO:0000256" key="1">
    <source>
        <dbReference type="ARBA" id="ARBA00004141"/>
    </source>
</evidence>
<gene>
    <name evidence="8" type="ORF">QBC47DRAFT_371088</name>
</gene>
<evidence type="ECO:0000256" key="3">
    <source>
        <dbReference type="ARBA" id="ARBA00022989"/>
    </source>
</evidence>
<accession>A0AAJ0FET7</accession>
<comment type="caution">
    <text evidence="8">The sequence shown here is derived from an EMBL/GenBank/DDBJ whole genome shotgun (WGS) entry which is preliminary data.</text>
</comment>
<feature type="transmembrane region" description="Helical" evidence="6">
    <location>
        <begin position="170"/>
        <end position="188"/>
    </location>
</feature>
<dbReference type="Proteomes" id="UP001239445">
    <property type="component" value="Unassembled WGS sequence"/>
</dbReference>
<proteinExistence type="inferred from homology"/>
<comment type="similarity">
    <text evidence="5">Belongs to the SAT4 family.</text>
</comment>
<dbReference type="EMBL" id="MU839828">
    <property type="protein sequence ID" value="KAK1759119.1"/>
    <property type="molecule type" value="Genomic_DNA"/>
</dbReference>